<dbReference type="InterPro" id="IPR011744">
    <property type="entry name" value="ATPase_gene1"/>
</dbReference>
<reference evidence="2" key="1">
    <citation type="submission" date="2017-12" db="EMBL/GenBank/DDBJ databases">
        <title>FDA dAtabase for Regulatory Grade micrObial Sequences (FDA-ARGOS): Supporting development and validation of Infectious Disease Dx tests.</title>
        <authorList>
            <person name="Kerrigan L."/>
            <person name="Tallon L.J."/>
            <person name="Sadzewicz L."/>
            <person name="Sengamalay N."/>
            <person name="Ott S."/>
            <person name="Godinez A."/>
            <person name="Nagaraj S."/>
            <person name="Vavikolanu K."/>
            <person name="Vyas G."/>
            <person name="Nadendla S."/>
            <person name="Aluvathingal J."/>
            <person name="Sichtig H."/>
        </authorList>
    </citation>
    <scope>NUCLEOTIDE SEQUENCE [LARGE SCALE GENOMIC DNA]</scope>
    <source>
        <strain evidence="2">FDAARGOS_200</strain>
    </source>
</reference>
<dbReference type="Pfam" id="PF09527">
    <property type="entry name" value="ATPase_gene1"/>
    <property type="match status" value="1"/>
</dbReference>
<organism evidence="2 3">
    <name type="scientific">Legionella anisa</name>
    <dbReference type="NCBI Taxonomy" id="28082"/>
    <lineage>
        <taxon>Bacteria</taxon>
        <taxon>Pseudomonadati</taxon>
        <taxon>Pseudomonadota</taxon>
        <taxon>Gammaproteobacteria</taxon>
        <taxon>Legionellales</taxon>
        <taxon>Legionellaceae</taxon>
        <taxon>Legionella</taxon>
    </lineage>
</organism>
<sequence>MVKKPSKKEINFVEQISKKVSRKRKAKRHARLIIWSGLGMMGLIGWSVAAPTLLGVALGHILDMHYPGKHSWTLMLLIIGLILGCVNAWYWVAKEDKEIQKEQKNHDDD</sequence>
<name>A0AAX0WZV5_9GAMM</name>
<dbReference type="Proteomes" id="UP000192511">
    <property type="component" value="Unassembled WGS sequence"/>
</dbReference>
<keyword evidence="3" id="KW-1185">Reference proteome</keyword>
<proteinExistence type="predicted"/>
<evidence type="ECO:0000313" key="3">
    <source>
        <dbReference type="Proteomes" id="UP000192511"/>
    </source>
</evidence>
<feature type="transmembrane region" description="Helical" evidence="1">
    <location>
        <begin position="74"/>
        <end position="93"/>
    </location>
</feature>
<evidence type="ECO:0000256" key="1">
    <source>
        <dbReference type="SAM" id="Phobius"/>
    </source>
</evidence>
<dbReference type="InterPro" id="IPR032820">
    <property type="entry name" value="ATPase_put"/>
</dbReference>
<protein>
    <submittedName>
        <fullName evidence="2">F0F1 ATP synthase subunit</fullName>
    </submittedName>
</protein>
<dbReference type="AlphaFoldDB" id="A0AAX0WZV5"/>
<accession>A0AAX0WZV5</accession>
<feature type="transmembrane region" description="Helical" evidence="1">
    <location>
        <begin position="32"/>
        <end position="62"/>
    </location>
</feature>
<dbReference type="EMBL" id="NBTX02000001">
    <property type="protein sequence ID" value="PNL73972.1"/>
    <property type="molecule type" value="Genomic_DNA"/>
</dbReference>
<gene>
    <name evidence="2" type="ORF">A6J39_000525</name>
</gene>
<evidence type="ECO:0000313" key="2">
    <source>
        <dbReference type="EMBL" id="PNL73972.1"/>
    </source>
</evidence>
<keyword evidence="1" id="KW-0472">Membrane</keyword>
<keyword evidence="1" id="KW-1133">Transmembrane helix</keyword>
<keyword evidence="1" id="KW-0812">Transmembrane</keyword>
<dbReference type="NCBIfam" id="TIGR02230">
    <property type="entry name" value="ATPase_gene1"/>
    <property type="match status" value="1"/>
</dbReference>
<comment type="caution">
    <text evidence="2">The sequence shown here is derived from an EMBL/GenBank/DDBJ whole genome shotgun (WGS) entry which is preliminary data.</text>
</comment>
<dbReference type="RefSeq" id="WP_058388647.1">
    <property type="nucleotide sequence ID" value="NZ_CBCRWC010000009.1"/>
</dbReference>